<accession>A0AAV9XJ46</accession>
<feature type="domain" description="F-box" evidence="1">
    <location>
        <begin position="1"/>
        <end position="47"/>
    </location>
</feature>
<evidence type="ECO:0000313" key="3">
    <source>
        <dbReference type="Proteomes" id="UP001365542"/>
    </source>
</evidence>
<proteinExistence type="predicted"/>
<dbReference type="SUPFAM" id="SSF81383">
    <property type="entry name" value="F-box domain"/>
    <property type="match status" value="1"/>
</dbReference>
<dbReference type="Gene3D" id="1.20.1280.50">
    <property type="match status" value="1"/>
</dbReference>
<dbReference type="InterPro" id="IPR001810">
    <property type="entry name" value="F-box_dom"/>
</dbReference>
<organism evidence="2 3">
    <name type="scientific">Orbilia ellipsospora</name>
    <dbReference type="NCBI Taxonomy" id="2528407"/>
    <lineage>
        <taxon>Eukaryota</taxon>
        <taxon>Fungi</taxon>
        <taxon>Dikarya</taxon>
        <taxon>Ascomycota</taxon>
        <taxon>Pezizomycotina</taxon>
        <taxon>Orbiliomycetes</taxon>
        <taxon>Orbiliales</taxon>
        <taxon>Orbiliaceae</taxon>
        <taxon>Orbilia</taxon>
    </lineage>
</organism>
<dbReference type="PROSITE" id="PS50181">
    <property type="entry name" value="FBOX"/>
    <property type="match status" value="1"/>
</dbReference>
<keyword evidence="3" id="KW-1185">Reference proteome</keyword>
<dbReference type="Pfam" id="PF12937">
    <property type="entry name" value="F-box-like"/>
    <property type="match status" value="1"/>
</dbReference>
<reference evidence="2 3" key="1">
    <citation type="submission" date="2019-10" db="EMBL/GenBank/DDBJ databases">
        <authorList>
            <person name="Palmer J.M."/>
        </authorList>
    </citation>
    <scope>NUCLEOTIDE SEQUENCE [LARGE SCALE GENOMIC DNA]</scope>
    <source>
        <strain evidence="2 3">TWF694</strain>
    </source>
</reference>
<dbReference type="InterPro" id="IPR036047">
    <property type="entry name" value="F-box-like_dom_sf"/>
</dbReference>
<dbReference type="Proteomes" id="UP001365542">
    <property type="component" value="Unassembled WGS sequence"/>
</dbReference>
<sequence length="407" mass="47224">MPLGTCPTEILHQIFTYCSNADLYRLSLVSKKFEKIAQTCDREYIFVVDNFKFPSWKLVRSLLQNQENGKAITEISVLWERRDLGDPTDIKRCAGRWTWEKEEISGIQEICKQWGLTDGTEKAILDGMNSEALIPLLLCLTPRLRNLDLGAVVPFSYLLPYAQIDYHEELEEFYYAVKKAIPDLGLDELTPDTPEVYFKDCGPESDNDEDSDTPWWDGTDSWGEYCQYKYELFKDALEEKGINITFLNDTWWFCDNIHRRDKWLPGLASLKTLKIGLRQYPNSIFDYSDSKSTLRKDGLAKLLFLPNIHTFTIQGWILDANDIAKIRELEQFRGRKSPMKTLNIRGFHWLLEDFIATADITDKVENLAILVKDDVAYEVVSRAFQKNNPKILGNKIRLRRMKGPPMC</sequence>
<dbReference type="AlphaFoldDB" id="A0AAV9XJ46"/>
<gene>
    <name evidence="2" type="ORF">TWF694_007357</name>
</gene>
<evidence type="ECO:0000259" key="1">
    <source>
        <dbReference type="PROSITE" id="PS50181"/>
    </source>
</evidence>
<name>A0AAV9XJ46_9PEZI</name>
<protein>
    <recommendedName>
        <fullName evidence="1">F-box domain-containing protein</fullName>
    </recommendedName>
</protein>
<evidence type="ECO:0000313" key="2">
    <source>
        <dbReference type="EMBL" id="KAK6541551.1"/>
    </source>
</evidence>
<comment type="caution">
    <text evidence="2">The sequence shown here is derived from an EMBL/GenBank/DDBJ whole genome shotgun (WGS) entry which is preliminary data.</text>
</comment>
<dbReference type="EMBL" id="JAVHJO010000003">
    <property type="protein sequence ID" value="KAK6541551.1"/>
    <property type="molecule type" value="Genomic_DNA"/>
</dbReference>